<evidence type="ECO:0000313" key="1">
    <source>
        <dbReference type="EMBL" id="AOW09677.1"/>
    </source>
</evidence>
<dbReference type="KEGG" id="fgl:EM308_09260"/>
<protein>
    <submittedName>
        <fullName evidence="1">Uncharacterized protein</fullName>
    </submittedName>
</protein>
<proteinExistence type="predicted"/>
<gene>
    <name evidence="1" type="ORF">EM308_09260</name>
</gene>
<sequence length="75" mass="8652">MEAQIDHILVFATNIKTGTDKQMISEVLDKNQQILQWSLDQEDVDCVLRIVSETLSEEEIIKLLDKQNFECTALE</sequence>
<dbReference type="Proteomes" id="UP000175968">
    <property type="component" value="Chromosome"/>
</dbReference>
<dbReference type="EMBL" id="CP017479">
    <property type="protein sequence ID" value="AOW09677.1"/>
    <property type="molecule type" value="Genomic_DNA"/>
</dbReference>
<accession>A0AAC9I801</accession>
<reference evidence="1 2" key="1">
    <citation type="submission" date="2016-10" db="EMBL/GenBank/DDBJ databases">
        <title>Flavobacterium gilvum sp. nov., isolated from stream water.</title>
        <authorList>
            <person name="Shin S.-K."/>
            <person name="Cho Y.-J."/>
            <person name="Yi H."/>
        </authorList>
    </citation>
    <scope>NUCLEOTIDE SEQUENCE [LARGE SCALE GENOMIC DNA]</scope>
    <source>
        <strain evidence="1 2">EM1308</strain>
    </source>
</reference>
<keyword evidence="2" id="KW-1185">Reference proteome</keyword>
<dbReference type="AlphaFoldDB" id="A0AAC9I801"/>
<name>A0AAC9I801_9FLAO</name>
<dbReference type="RefSeq" id="WP_035633792.1">
    <property type="nucleotide sequence ID" value="NZ_CP017479.1"/>
</dbReference>
<evidence type="ECO:0000313" key="2">
    <source>
        <dbReference type="Proteomes" id="UP000175968"/>
    </source>
</evidence>
<organism evidence="1 2">
    <name type="scientific">Flavobacterium gilvum</name>
    <dbReference type="NCBI Taxonomy" id="1492737"/>
    <lineage>
        <taxon>Bacteria</taxon>
        <taxon>Pseudomonadati</taxon>
        <taxon>Bacteroidota</taxon>
        <taxon>Flavobacteriia</taxon>
        <taxon>Flavobacteriales</taxon>
        <taxon>Flavobacteriaceae</taxon>
        <taxon>Flavobacterium</taxon>
    </lineage>
</organism>